<organism evidence="2 3">
    <name type="scientific">Shewanella vaxholmensis</name>
    <dbReference type="NCBI Taxonomy" id="3063535"/>
    <lineage>
        <taxon>Bacteria</taxon>
        <taxon>Pseudomonadati</taxon>
        <taxon>Pseudomonadota</taxon>
        <taxon>Gammaproteobacteria</taxon>
        <taxon>Alteromonadales</taxon>
        <taxon>Shewanellaceae</taxon>
        <taxon>Shewanella</taxon>
    </lineage>
</organism>
<name>A0ABU9UWQ1_9GAMM</name>
<dbReference type="RefSeq" id="WP_342902394.1">
    <property type="nucleotide sequence ID" value="NZ_JBCHKU010000034.1"/>
</dbReference>
<gene>
    <name evidence="2" type="ORF">AAGS29_18920</name>
</gene>
<evidence type="ECO:0000313" key="2">
    <source>
        <dbReference type="EMBL" id="MEM6250671.1"/>
    </source>
</evidence>
<evidence type="ECO:0000256" key="1">
    <source>
        <dbReference type="SAM" id="MobiDB-lite"/>
    </source>
</evidence>
<sequence>MSVKRAANNKRRQARKKSKTSNVYGLAPNDNVIDLVRPRLIEYIKSESKYLDIFKSLTRGQIYLVATEGQNTIHTVLDEEKYLSMMPVADREAMSFRLSLLTIEKVVAYTEDDTGFMTYFFTDEDVI</sequence>
<evidence type="ECO:0000313" key="3">
    <source>
        <dbReference type="Proteomes" id="UP001489333"/>
    </source>
</evidence>
<protein>
    <submittedName>
        <fullName evidence="2">Uncharacterized protein</fullName>
    </submittedName>
</protein>
<dbReference type="EMBL" id="JBCHKU010000034">
    <property type="protein sequence ID" value="MEM6250671.1"/>
    <property type="molecule type" value="Genomic_DNA"/>
</dbReference>
<reference evidence="2 3" key="1">
    <citation type="submission" date="2024-04" db="EMBL/GenBank/DDBJ databases">
        <title>Novel Shewanella species isolated from Baltic Sea sediments.</title>
        <authorList>
            <person name="Martin-Rodriguez A.J."/>
            <person name="Fernandez-Juarez V."/>
            <person name="Valeriano V.D."/>
            <person name="Mihindukulasooriya I."/>
            <person name="Ceresnova L."/>
            <person name="Joffre E."/>
            <person name="Jensie-Markopoulos S."/>
            <person name="Moore E.R.B."/>
            <person name="Sjoling A."/>
        </authorList>
    </citation>
    <scope>NUCLEOTIDE SEQUENCE [LARGE SCALE GENOMIC DNA]</scope>
    <source>
        <strain evidence="2 3">VAX-SP0-0CM-1</strain>
    </source>
</reference>
<feature type="region of interest" description="Disordered" evidence="1">
    <location>
        <begin position="1"/>
        <end position="23"/>
    </location>
</feature>
<feature type="compositionally biased region" description="Basic residues" evidence="1">
    <location>
        <begin position="7"/>
        <end position="19"/>
    </location>
</feature>
<keyword evidence="3" id="KW-1185">Reference proteome</keyword>
<dbReference type="Proteomes" id="UP001489333">
    <property type="component" value="Unassembled WGS sequence"/>
</dbReference>
<proteinExistence type="predicted"/>
<comment type="caution">
    <text evidence="2">The sequence shown here is derived from an EMBL/GenBank/DDBJ whole genome shotgun (WGS) entry which is preliminary data.</text>
</comment>
<accession>A0ABU9UWQ1</accession>